<name>A0A0C3Q035_9AGAM</name>
<keyword evidence="3" id="KW-0418">Kinase</keyword>
<organism evidence="6 7">
    <name type="scientific">Tulasnella calospora MUT 4182</name>
    <dbReference type="NCBI Taxonomy" id="1051891"/>
    <lineage>
        <taxon>Eukaryota</taxon>
        <taxon>Fungi</taxon>
        <taxon>Dikarya</taxon>
        <taxon>Basidiomycota</taxon>
        <taxon>Agaricomycotina</taxon>
        <taxon>Agaricomycetes</taxon>
        <taxon>Cantharellales</taxon>
        <taxon>Tulasnellaceae</taxon>
        <taxon>Tulasnella</taxon>
    </lineage>
</organism>
<dbReference type="HOGENOM" id="CLU_149541_0_0_1"/>
<dbReference type="AlphaFoldDB" id="A0A0C3Q035"/>
<keyword evidence="7" id="KW-1185">Reference proteome</keyword>
<dbReference type="PROSITE" id="PS51158">
    <property type="entry name" value="ALPHA_KINASE"/>
    <property type="match status" value="1"/>
</dbReference>
<gene>
    <name evidence="6" type="ORF">M407DRAFT_245542</name>
</gene>
<dbReference type="Pfam" id="PF02816">
    <property type="entry name" value="Alpha_kinase"/>
    <property type="match status" value="1"/>
</dbReference>
<dbReference type="SUPFAM" id="SSF56112">
    <property type="entry name" value="Protein kinase-like (PK-like)"/>
    <property type="match status" value="1"/>
</dbReference>
<evidence type="ECO:0000256" key="3">
    <source>
        <dbReference type="ARBA" id="ARBA00022777"/>
    </source>
</evidence>
<dbReference type="EMBL" id="KN823144">
    <property type="protein sequence ID" value="KIO21260.1"/>
    <property type="molecule type" value="Genomic_DNA"/>
</dbReference>
<feature type="region of interest" description="Disordered" evidence="4">
    <location>
        <begin position="126"/>
        <end position="145"/>
    </location>
</feature>
<sequence>MDGKSIQSTGARHFLVEPLRSTTAVIKFSGTLGSRVATDGLSGTINAFAHYAAQWFAASRVFCDLQGSFHKSAIETAFILFDPMTHSINGDSGPGDHGVDGLQAFIKAHKCSQHCKRLALESKARLRSSAKATAEGDGLDWPEDD</sequence>
<evidence type="ECO:0000256" key="2">
    <source>
        <dbReference type="ARBA" id="ARBA00022679"/>
    </source>
</evidence>
<dbReference type="CDD" id="cd04515">
    <property type="entry name" value="Alpha_kinase"/>
    <property type="match status" value="1"/>
</dbReference>
<dbReference type="Gene3D" id="3.20.200.10">
    <property type="entry name" value="MHCK/EF2 kinase"/>
    <property type="match status" value="1"/>
</dbReference>
<evidence type="ECO:0000313" key="6">
    <source>
        <dbReference type="EMBL" id="KIO21260.1"/>
    </source>
</evidence>
<reference evidence="6 7" key="1">
    <citation type="submission" date="2014-04" db="EMBL/GenBank/DDBJ databases">
        <authorList>
            <consortium name="DOE Joint Genome Institute"/>
            <person name="Kuo A."/>
            <person name="Girlanda M."/>
            <person name="Perotto S."/>
            <person name="Kohler A."/>
            <person name="Nagy L.G."/>
            <person name="Floudas D."/>
            <person name="Copeland A."/>
            <person name="Barry K.W."/>
            <person name="Cichocki N."/>
            <person name="Veneault-Fourrey C."/>
            <person name="LaButti K."/>
            <person name="Lindquist E.A."/>
            <person name="Lipzen A."/>
            <person name="Lundell T."/>
            <person name="Morin E."/>
            <person name="Murat C."/>
            <person name="Sun H."/>
            <person name="Tunlid A."/>
            <person name="Henrissat B."/>
            <person name="Grigoriev I.V."/>
            <person name="Hibbett D.S."/>
            <person name="Martin F."/>
            <person name="Nordberg H.P."/>
            <person name="Cantor M.N."/>
            <person name="Hua S.X."/>
        </authorList>
    </citation>
    <scope>NUCLEOTIDE SEQUENCE [LARGE SCALE GENOMIC DNA]</scope>
    <source>
        <strain evidence="6 7">MUT 4182</strain>
    </source>
</reference>
<evidence type="ECO:0000256" key="4">
    <source>
        <dbReference type="SAM" id="MobiDB-lite"/>
    </source>
</evidence>
<dbReference type="STRING" id="1051891.A0A0C3Q035"/>
<reference evidence="7" key="2">
    <citation type="submission" date="2015-01" db="EMBL/GenBank/DDBJ databases">
        <title>Evolutionary Origins and Diversification of the Mycorrhizal Mutualists.</title>
        <authorList>
            <consortium name="DOE Joint Genome Institute"/>
            <consortium name="Mycorrhizal Genomics Consortium"/>
            <person name="Kohler A."/>
            <person name="Kuo A."/>
            <person name="Nagy L.G."/>
            <person name="Floudas D."/>
            <person name="Copeland A."/>
            <person name="Barry K.W."/>
            <person name="Cichocki N."/>
            <person name="Veneault-Fourrey C."/>
            <person name="LaButti K."/>
            <person name="Lindquist E.A."/>
            <person name="Lipzen A."/>
            <person name="Lundell T."/>
            <person name="Morin E."/>
            <person name="Murat C."/>
            <person name="Riley R."/>
            <person name="Ohm R."/>
            <person name="Sun H."/>
            <person name="Tunlid A."/>
            <person name="Henrissat B."/>
            <person name="Grigoriev I.V."/>
            <person name="Hibbett D.S."/>
            <person name="Martin F."/>
        </authorList>
    </citation>
    <scope>NUCLEOTIDE SEQUENCE [LARGE SCALE GENOMIC DNA]</scope>
    <source>
        <strain evidence="7">MUT 4182</strain>
    </source>
</reference>
<keyword evidence="1" id="KW-0723">Serine/threonine-protein kinase</keyword>
<dbReference type="Proteomes" id="UP000054248">
    <property type="component" value="Unassembled WGS sequence"/>
</dbReference>
<feature type="domain" description="Alpha-type protein kinase" evidence="5">
    <location>
        <begin position="1"/>
        <end position="123"/>
    </location>
</feature>
<dbReference type="GO" id="GO:0004674">
    <property type="term" value="F:protein serine/threonine kinase activity"/>
    <property type="evidence" value="ECO:0007669"/>
    <property type="project" value="UniProtKB-KW"/>
</dbReference>
<evidence type="ECO:0000313" key="7">
    <source>
        <dbReference type="Proteomes" id="UP000054248"/>
    </source>
</evidence>
<evidence type="ECO:0000256" key="1">
    <source>
        <dbReference type="ARBA" id="ARBA00022527"/>
    </source>
</evidence>
<dbReference type="GO" id="GO:0005524">
    <property type="term" value="F:ATP binding"/>
    <property type="evidence" value="ECO:0007669"/>
    <property type="project" value="InterPro"/>
</dbReference>
<accession>A0A0C3Q035</accession>
<protein>
    <recommendedName>
        <fullName evidence="5">Alpha-type protein kinase domain-containing protein</fullName>
    </recommendedName>
</protein>
<keyword evidence="2" id="KW-0808">Transferase</keyword>
<dbReference type="OrthoDB" id="301415at2759"/>
<proteinExistence type="predicted"/>
<evidence type="ECO:0000259" key="5">
    <source>
        <dbReference type="PROSITE" id="PS51158"/>
    </source>
</evidence>
<dbReference type="InterPro" id="IPR004166">
    <property type="entry name" value="a-kinase_dom"/>
</dbReference>
<dbReference type="InterPro" id="IPR011009">
    <property type="entry name" value="Kinase-like_dom_sf"/>
</dbReference>